<feature type="transmembrane region" description="Helical" evidence="1">
    <location>
        <begin position="32"/>
        <end position="51"/>
    </location>
</feature>
<feature type="transmembrane region" description="Helical" evidence="1">
    <location>
        <begin position="60"/>
        <end position="80"/>
    </location>
</feature>
<accession>A0ABV9VYR8</accession>
<keyword evidence="1" id="KW-0812">Transmembrane</keyword>
<evidence type="ECO:0008006" key="4">
    <source>
        <dbReference type="Google" id="ProtNLM"/>
    </source>
</evidence>
<feature type="transmembrane region" description="Helical" evidence="1">
    <location>
        <begin position="141"/>
        <end position="162"/>
    </location>
</feature>
<reference evidence="3" key="1">
    <citation type="journal article" date="2019" name="Int. J. Syst. Evol. Microbiol.">
        <title>The Global Catalogue of Microorganisms (GCM) 10K type strain sequencing project: providing services to taxonomists for standard genome sequencing and annotation.</title>
        <authorList>
            <consortium name="The Broad Institute Genomics Platform"/>
            <consortium name="The Broad Institute Genome Sequencing Center for Infectious Disease"/>
            <person name="Wu L."/>
            <person name="Ma J."/>
        </authorList>
    </citation>
    <scope>NUCLEOTIDE SEQUENCE [LARGE SCALE GENOMIC DNA]</scope>
    <source>
        <strain evidence="3">CGMCC 4.7152</strain>
    </source>
</reference>
<feature type="transmembrane region" description="Helical" evidence="1">
    <location>
        <begin position="291"/>
        <end position="310"/>
    </location>
</feature>
<sequence length="331" mass="34541">MGAFIRKAAPVAGLLVLAPFVGEFLLGNLSVRILPALLFLVPMYGGGALLIREVVRRTGFGWPAILLLGAAYGVIEAGLADQSLFNPAFEGHDFQAVTPIPALGISAENSLSFVAGHAVWSIGVPIALVEHLTPARRTTAWLGPIGLAVTALAYTWGLWIVFRELQDSEGFLATPAQLTGAAVVAALLVAAAFLTRRPGAARSAAGWVPRPWLVAAGGFVVSSVFVARPGSWAGFWFGVALLPLAAAAVAALARRPQWTQRQQVALCGGVLMTYAWLGFVLTGLMEPGDPVRWWGNAGFAAVAVALLVWCRRVGQRPAAASTAAASASATQ</sequence>
<evidence type="ECO:0000256" key="1">
    <source>
        <dbReference type="SAM" id="Phobius"/>
    </source>
</evidence>
<dbReference type="Proteomes" id="UP001595912">
    <property type="component" value="Unassembled WGS sequence"/>
</dbReference>
<keyword evidence="1" id="KW-0472">Membrane</keyword>
<keyword evidence="3" id="KW-1185">Reference proteome</keyword>
<evidence type="ECO:0000313" key="2">
    <source>
        <dbReference type="EMBL" id="MFC5000415.1"/>
    </source>
</evidence>
<keyword evidence="1" id="KW-1133">Transmembrane helix</keyword>
<proteinExistence type="predicted"/>
<organism evidence="2 3">
    <name type="scientific">Dactylosporangium cerinum</name>
    <dbReference type="NCBI Taxonomy" id="1434730"/>
    <lineage>
        <taxon>Bacteria</taxon>
        <taxon>Bacillati</taxon>
        <taxon>Actinomycetota</taxon>
        <taxon>Actinomycetes</taxon>
        <taxon>Micromonosporales</taxon>
        <taxon>Micromonosporaceae</taxon>
        <taxon>Dactylosporangium</taxon>
    </lineage>
</organism>
<dbReference type="EMBL" id="JBHSIU010000021">
    <property type="protein sequence ID" value="MFC5000415.1"/>
    <property type="molecule type" value="Genomic_DNA"/>
</dbReference>
<feature type="transmembrane region" description="Helical" evidence="1">
    <location>
        <begin position="174"/>
        <end position="195"/>
    </location>
</feature>
<feature type="transmembrane region" description="Helical" evidence="1">
    <location>
        <begin position="111"/>
        <end position="129"/>
    </location>
</feature>
<feature type="transmembrane region" description="Helical" evidence="1">
    <location>
        <begin position="207"/>
        <end position="227"/>
    </location>
</feature>
<evidence type="ECO:0000313" key="3">
    <source>
        <dbReference type="Proteomes" id="UP001595912"/>
    </source>
</evidence>
<feature type="transmembrane region" description="Helical" evidence="1">
    <location>
        <begin position="233"/>
        <end position="252"/>
    </location>
</feature>
<comment type="caution">
    <text evidence="2">The sequence shown here is derived from an EMBL/GenBank/DDBJ whole genome shotgun (WGS) entry which is preliminary data.</text>
</comment>
<dbReference type="RefSeq" id="WP_380116970.1">
    <property type="nucleotide sequence ID" value="NZ_JBHSIU010000021.1"/>
</dbReference>
<name>A0ABV9VYR8_9ACTN</name>
<gene>
    <name evidence="2" type="ORF">ACFPIJ_21560</name>
</gene>
<protein>
    <recommendedName>
        <fullName evidence="4">Integral membrane protein</fullName>
    </recommendedName>
</protein>
<feature type="transmembrane region" description="Helical" evidence="1">
    <location>
        <begin position="264"/>
        <end position="285"/>
    </location>
</feature>